<dbReference type="InterPro" id="IPR013766">
    <property type="entry name" value="Thioredoxin_domain"/>
</dbReference>
<evidence type="ECO:0000313" key="2">
    <source>
        <dbReference type="EMBL" id="VEU72708.1"/>
    </source>
</evidence>
<dbReference type="PANTHER" id="PTHR10438:SF468">
    <property type="entry name" value="THIOREDOXIN-1-RELATED"/>
    <property type="match status" value="1"/>
</dbReference>
<dbReference type="InterPro" id="IPR050620">
    <property type="entry name" value="Thioredoxin_H-type-like"/>
</dbReference>
<dbReference type="OrthoDB" id="7629852at2"/>
<dbReference type="KEGG" id="mgal:NCTC10186_00177"/>
<name>A0A449AYU4_9BACT</name>
<dbReference type="EMBL" id="LR215031">
    <property type="protein sequence ID" value="VEU72708.1"/>
    <property type="molecule type" value="Genomic_DNA"/>
</dbReference>
<organism evidence="2 3">
    <name type="scientific">Mycoplasmopsis gallopavonis</name>
    <dbReference type="NCBI Taxonomy" id="76629"/>
    <lineage>
        <taxon>Bacteria</taxon>
        <taxon>Bacillati</taxon>
        <taxon>Mycoplasmatota</taxon>
        <taxon>Mycoplasmoidales</taxon>
        <taxon>Metamycoplasmataceae</taxon>
        <taxon>Mycoplasmopsis</taxon>
    </lineage>
</organism>
<keyword evidence="3" id="KW-1185">Reference proteome</keyword>
<dbReference type="PROSITE" id="PS51352">
    <property type="entry name" value="THIOREDOXIN_2"/>
    <property type="match status" value="1"/>
</dbReference>
<evidence type="ECO:0000259" key="1">
    <source>
        <dbReference type="PROSITE" id="PS51352"/>
    </source>
</evidence>
<reference evidence="2 3" key="1">
    <citation type="submission" date="2019-01" db="EMBL/GenBank/DDBJ databases">
        <authorList>
            <consortium name="Pathogen Informatics"/>
        </authorList>
    </citation>
    <scope>NUCLEOTIDE SEQUENCE [LARGE SCALE GENOMIC DNA]</scope>
    <source>
        <strain evidence="2 3">NCTC10186</strain>
    </source>
</reference>
<protein>
    <submittedName>
        <fullName evidence="2">Thioredoxin</fullName>
    </submittedName>
</protein>
<dbReference type="Gene3D" id="3.40.30.10">
    <property type="entry name" value="Glutaredoxin"/>
    <property type="match status" value="1"/>
</dbReference>
<dbReference type="RefSeq" id="WP_119572087.1">
    <property type="nucleotide sequence ID" value="NZ_LR215031.1"/>
</dbReference>
<feature type="domain" description="Thioredoxin" evidence="1">
    <location>
        <begin position="1"/>
        <end position="113"/>
    </location>
</feature>
<sequence>MLKKYSWAEAEAIINKNQDDKLIFLEFTTTWCGDCQMMRPIVQQVVSKYSNNPNIQFIEVDAEEAQLFRNPDTKWKVLKVPTLMLIQGQEILEKGYEYIPAEILESWIDKKVS</sequence>
<evidence type="ECO:0000313" key="3">
    <source>
        <dbReference type="Proteomes" id="UP000289862"/>
    </source>
</evidence>
<dbReference type="InterPro" id="IPR036249">
    <property type="entry name" value="Thioredoxin-like_sf"/>
</dbReference>
<dbReference type="CDD" id="cd02947">
    <property type="entry name" value="TRX_family"/>
    <property type="match status" value="1"/>
</dbReference>
<dbReference type="SUPFAM" id="SSF52833">
    <property type="entry name" value="Thioredoxin-like"/>
    <property type="match status" value="1"/>
</dbReference>
<dbReference type="PANTHER" id="PTHR10438">
    <property type="entry name" value="THIOREDOXIN"/>
    <property type="match status" value="1"/>
</dbReference>
<gene>
    <name evidence="2" type="primary">trxA</name>
    <name evidence="2" type="ORF">NCTC10186_00177</name>
</gene>
<dbReference type="Proteomes" id="UP000289862">
    <property type="component" value="Chromosome"/>
</dbReference>
<accession>A0A449AYU4</accession>
<dbReference type="Pfam" id="PF00085">
    <property type="entry name" value="Thioredoxin"/>
    <property type="match status" value="1"/>
</dbReference>
<dbReference type="AlphaFoldDB" id="A0A449AYU4"/>
<proteinExistence type="predicted"/>